<dbReference type="Proteomes" id="UP000314294">
    <property type="component" value="Unassembled WGS sequence"/>
</dbReference>
<evidence type="ECO:0000313" key="2">
    <source>
        <dbReference type="Proteomes" id="UP000314294"/>
    </source>
</evidence>
<proteinExistence type="predicted"/>
<accession>A0A4Z2HZR1</accession>
<reference evidence="1 2" key="1">
    <citation type="submission" date="2019-03" db="EMBL/GenBank/DDBJ databases">
        <title>First draft genome of Liparis tanakae, snailfish: a comprehensive survey of snailfish specific genes.</title>
        <authorList>
            <person name="Kim W."/>
            <person name="Song I."/>
            <person name="Jeong J.-H."/>
            <person name="Kim D."/>
            <person name="Kim S."/>
            <person name="Ryu S."/>
            <person name="Song J.Y."/>
            <person name="Lee S.K."/>
        </authorList>
    </citation>
    <scope>NUCLEOTIDE SEQUENCE [LARGE SCALE GENOMIC DNA]</scope>
    <source>
        <tissue evidence="1">Muscle</tissue>
    </source>
</reference>
<organism evidence="1 2">
    <name type="scientific">Liparis tanakae</name>
    <name type="common">Tanaka's snailfish</name>
    <dbReference type="NCBI Taxonomy" id="230148"/>
    <lineage>
        <taxon>Eukaryota</taxon>
        <taxon>Metazoa</taxon>
        <taxon>Chordata</taxon>
        <taxon>Craniata</taxon>
        <taxon>Vertebrata</taxon>
        <taxon>Euteleostomi</taxon>
        <taxon>Actinopterygii</taxon>
        <taxon>Neopterygii</taxon>
        <taxon>Teleostei</taxon>
        <taxon>Neoteleostei</taxon>
        <taxon>Acanthomorphata</taxon>
        <taxon>Eupercaria</taxon>
        <taxon>Perciformes</taxon>
        <taxon>Cottioidei</taxon>
        <taxon>Cottales</taxon>
        <taxon>Liparidae</taxon>
        <taxon>Liparis</taxon>
    </lineage>
</organism>
<protein>
    <submittedName>
        <fullName evidence="1">Uncharacterized protein</fullName>
    </submittedName>
</protein>
<sequence length="154" mass="16835">MLPTFDLVSQLAALVLRVVDDGRRGGRPEAVLLHLAPVPLLSGQHALVTLPLIEVVSGLGEVHVETARVFLVSAGAQTDTLTRQEESPVHRELLSKSDVAEVFLAFAYGDDFATLPEDLHDELLRGVLGQTADKHRLAPWRAFPGGWRRKMSVD</sequence>
<gene>
    <name evidence="1" type="ORF">EYF80_018468</name>
</gene>
<dbReference type="AlphaFoldDB" id="A0A4Z2HZR1"/>
<keyword evidence="2" id="KW-1185">Reference proteome</keyword>
<dbReference type="EMBL" id="SRLO01000152">
    <property type="protein sequence ID" value="TNN71266.1"/>
    <property type="molecule type" value="Genomic_DNA"/>
</dbReference>
<comment type="caution">
    <text evidence="1">The sequence shown here is derived from an EMBL/GenBank/DDBJ whole genome shotgun (WGS) entry which is preliminary data.</text>
</comment>
<name>A0A4Z2HZR1_9TELE</name>
<evidence type="ECO:0000313" key="1">
    <source>
        <dbReference type="EMBL" id="TNN71266.1"/>
    </source>
</evidence>